<evidence type="ECO:0000256" key="1">
    <source>
        <dbReference type="SAM" id="MobiDB-lite"/>
    </source>
</evidence>
<feature type="compositionally biased region" description="Low complexity" evidence="1">
    <location>
        <begin position="399"/>
        <end position="425"/>
    </location>
</feature>
<evidence type="ECO:0000313" key="2">
    <source>
        <dbReference type="EMBL" id="KAK7232042.1"/>
    </source>
</evidence>
<dbReference type="Proteomes" id="UP001363151">
    <property type="component" value="Unassembled WGS sequence"/>
</dbReference>
<feature type="compositionally biased region" description="Basic residues" evidence="1">
    <location>
        <begin position="186"/>
        <end position="201"/>
    </location>
</feature>
<feature type="compositionally biased region" description="Low complexity" evidence="1">
    <location>
        <begin position="69"/>
        <end position="78"/>
    </location>
</feature>
<proteinExistence type="predicted"/>
<name>A0ABR1FJI0_AURAN</name>
<feature type="region of interest" description="Disordered" evidence="1">
    <location>
        <begin position="268"/>
        <end position="306"/>
    </location>
</feature>
<feature type="compositionally biased region" description="Low complexity" evidence="1">
    <location>
        <begin position="268"/>
        <end position="280"/>
    </location>
</feature>
<protein>
    <submittedName>
        <fullName evidence="2">Uncharacterized protein</fullName>
    </submittedName>
</protein>
<comment type="caution">
    <text evidence="2">The sequence shown here is derived from an EMBL/GenBank/DDBJ whole genome shotgun (WGS) entry which is preliminary data.</text>
</comment>
<keyword evidence="3" id="KW-1185">Reference proteome</keyword>
<reference evidence="2 3" key="1">
    <citation type="submission" date="2024-03" db="EMBL/GenBank/DDBJ databases">
        <title>Aureococcus anophagefferens CCMP1851 and Kratosvirus quantuckense: Draft genome of a second virus-susceptible host strain in the model system.</title>
        <authorList>
            <person name="Chase E."/>
            <person name="Truchon A.R."/>
            <person name="Schepens W."/>
            <person name="Wilhelm S.W."/>
        </authorList>
    </citation>
    <scope>NUCLEOTIDE SEQUENCE [LARGE SCALE GENOMIC DNA]</scope>
    <source>
        <strain evidence="2 3">CCMP1851</strain>
    </source>
</reference>
<evidence type="ECO:0000313" key="3">
    <source>
        <dbReference type="Proteomes" id="UP001363151"/>
    </source>
</evidence>
<feature type="compositionally biased region" description="Basic residues" evidence="1">
    <location>
        <begin position="169"/>
        <end position="179"/>
    </location>
</feature>
<gene>
    <name evidence="2" type="ORF">SO694_00031154</name>
</gene>
<feature type="region of interest" description="Disordered" evidence="1">
    <location>
        <begin position="128"/>
        <end position="155"/>
    </location>
</feature>
<feature type="region of interest" description="Disordered" evidence="1">
    <location>
        <begin position="169"/>
        <end position="201"/>
    </location>
</feature>
<feature type="compositionally biased region" description="Basic residues" evidence="1">
    <location>
        <begin position="370"/>
        <end position="398"/>
    </location>
</feature>
<feature type="region of interest" description="Disordered" evidence="1">
    <location>
        <begin position="363"/>
        <end position="425"/>
    </location>
</feature>
<dbReference type="EMBL" id="JBBJCI010000371">
    <property type="protein sequence ID" value="KAK7232042.1"/>
    <property type="molecule type" value="Genomic_DNA"/>
</dbReference>
<organism evidence="2 3">
    <name type="scientific">Aureococcus anophagefferens</name>
    <name type="common">Harmful bloom alga</name>
    <dbReference type="NCBI Taxonomy" id="44056"/>
    <lineage>
        <taxon>Eukaryota</taxon>
        <taxon>Sar</taxon>
        <taxon>Stramenopiles</taxon>
        <taxon>Ochrophyta</taxon>
        <taxon>Pelagophyceae</taxon>
        <taxon>Pelagomonadales</taxon>
        <taxon>Pelagomonadaceae</taxon>
        <taxon>Aureococcus</taxon>
    </lineage>
</organism>
<feature type="compositionally biased region" description="Basic residues" evidence="1">
    <location>
        <begin position="284"/>
        <end position="295"/>
    </location>
</feature>
<feature type="compositionally biased region" description="Low complexity" evidence="1">
    <location>
        <begin position="296"/>
        <end position="305"/>
    </location>
</feature>
<feature type="region of interest" description="Disordered" evidence="1">
    <location>
        <begin position="69"/>
        <end position="98"/>
    </location>
</feature>
<feature type="compositionally biased region" description="Basic residues" evidence="1">
    <location>
        <begin position="79"/>
        <end position="90"/>
    </location>
</feature>
<accession>A0ABR1FJI0</accession>
<sequence>MKRSVFRDLKDKYEARAKLAPPAKATDGSACDVEAEADASGDAIRGVVKGVSTSLKLVSLSDGVVASSSTAASSSARGARARRRRGRVRRASSSALDARDALGDDRAAAAALADGLWGLRGGPARRDDGDAAGGSFFSPLARSQRPRPLRRDAPRAAAARALALARARARRRAGARRVRALPARRDPRRPRRPGPALRRRRRDGFAVGVPLCVADGSAFDGPVALDAFSVVAGDDGEPRCAVVCDRGPRRVNRGEQVPAPARRVVARRGGAADRAAGGADARLRGRRRGGPRRSARAAPSGGAAAARRRRRRFAAAYAAERPARALCDFVAVRRLARDDGGWALVALVCDGESLARASVRAVARPLGGARARRRPRPPARARGRRARPGPGGRRRPRTPSRASTASPASRARAARGPGGAVARAASGPVAPVVVAAADDGAAVLRPRVVDETRVSFAAERRPPALALVGALEWADRARGRAPPG</sequence>